<evidence type="ECO:0000313" key="4">
    <source>
        <dbReference type="EMBL" id="SDP14494.1"/>
    </source>
</evidence>
<gene>
    <name evidence="4" type="ORF">SAMN04515671_3039</name>
</gene>
<feature type="domain" description="Septum formation-related" evidence="3">
    <location>
        <begin position="147"/>
        <end position="244"/>
    </location>
</feature>
<evidence type="ECO:0000256" key="2">
    <source>
        <dbReference type="SAM" id="Phobius"/>
    </source>
</evidence>
<dbReference type="Proteomes" id="UP000198741">
    <property type="component" value="Chromosome I"/>
</dbReference>
<dbReference type="Pfam" id="PF13845">
    <property type="entry name" value="Septum_form"/>
    <property type="match status" value="1"/>
</dbReference>
<feature type="transmembrane region" description="Helical" evidence="2">
    <location>
        <begin position="84"/>
        <end position="104"/>
    </location>
</feature>
<dbReference type="OrthoDB" id="4266126at2"/>
<dbReference type="AlphaFoldDB" id="A0A1H0QAX8"/>
<dbReference type="RefSeq" id="WP_090477178.1">
    <property type="nucleotide sequence ID" value="NZ_LT629710.1"/>
</dbReference>
<protein>
    <submittedName>
        <fullName evidence="4">Septum formation</fullName>
    </submittedName>
</protein>
<feature type="compositionally biased region" description="Polar residues" evidence="1">
    <location>
        <begin position="1"/>
        <end position="12"/>
    </location>
</feature>
<accession>A0A1H0QAX8</accession>
<dbReference type="InterPro" id="IPR026004">
    <property type="entry name" value="Septum_form"/>
</dbReference>
<evidence type="ECO:0000313" key="5">
    <source>
        <dbReference type="Proteomes" id="UP000198741"/>
    </source>
</evidence>
<reference evidence="4 5" key="1">
    <citation type="submission" date="2016-10" db="EMBL/GenBank/DDBJ databases">
        <authorList>
            <person name="de Groot N.N."/>
        </authorList>
    </citation>
    <scope>NUCLEOTIDE SEQUENCE [LARGE SCALE GENOMIC DNA]</scope>
    <source>
        <strain evidence="5">P4-7,KCTC 19426,CECT 7604</strain>
    </source>
</reference>
<feature type="region of interest" description="Disordered" evidence="1">
    <location>
        <begin position="1"/>
        <end position="68"/>
    </location>
</feature>
<keyword evidence="2" id="KW-1133">Transmembrane helix</keyword>
<evidence type="ECO:0000256" key="1">
    <source>
        <dbReference type="SAM" id="MobiDB-lite"/>
    </source>
</evidence>
<proteinExistence type="predicted"/>
<keyword evidence="5" id="KW-1185">Reference proteome</keyword>
<sequence length="264" mass="27913">MRSDPGGSNESEPASEPDEFDSLVLDDDFVSAGIPEASLEPHERALPPTMRPRPAKRPQPTEADHPLRGWADAGFGHPGRVRSVGIALIVVMVMVASVVLTGLLHIAPLGAAATGAGGPLPPATDFAAADDTFPPRLAGLTRSTPLGTCFDVPATADVPRASVTPCANPHRYELVAFEQLTGRADQYPAASYWTGVVYPQCRLDLARYLGRASDQWPVTLTASAFTPSRESWVQGDRTVYCVADRQPSVGGSVRYAGTATVHSA</sequence>
<keyword evidence="2" id="KW-0812">Transmembrane</keyword>
<name>A0A1H0QAX8_9ACTN</name>
<organism evidence="4 5">
    <name type="scientific">Nakamurella panacisegetis</name>
    <dbReference type="NCBI Taxonomy" id="1090615"/>
    <lineage>
        <taxon>Bacteria</taxon>
        <taxon>Bacillati</taxon>
        <taxon>Actinomycetota</taxon>
        <taxon>Actinomycetes</taxon>
        <taxon>Nakamurellales</taxon>
        <taxon>Nakamurellaceae</taxon>
        <taxon>Nakamurella</taxon>
    </lineage>
</organism>
<dbReference type="EMBL" id="LT629710">
    <property type="protein sequence ID" value="SDP14494.1"/>
    <property type="molecule type" value="Genomic_DNA"/>
</dbReference>
<evidence type="ECO:0000259" key="3">
    <source>
        <dbReference type="Pfam" id="PF13845"/>
    </source>
</evidence>
<feature type="compositionally biased region" description="Acidic residues" evidence="1">
    <location>
        <begin position="13"/>
        <end position="29"/>
    </location>
</feature>
<keyword evidence="2" id="KW-0472">Membrane</keyword>